<accession>A0A0R2RGV1</accession>
<keyword evidence="5" id="KW-0190">Covalent protein-DNA linkage</keyword>
<dbReference type="AlphaFoldDB" id="A0A0R2RGV1"/>
<reference evidence="9 10" key="1">
    <citation type="submission" date="2015-10" db="EMBL/GenBank/DDBJ databases">
        <title>Metagenome-Assembled Genomes uncover a global brackish microbiome.</title>
        <authorList>
            <person name="Hugerth L.W."/>
            <person name="Larsson J."/>
            <person name="Alneberg J."/>
            <person name="Lindh M.V."/>
            <person name="Legrand C."/>
            <person name="Pinhassi J."/>
            <person name="Andersson A.F."/>
        </authorList>
    </citation>
    <scope>NUCLEOTIDE SEQUENCE [LARGE SCALE GENOMIC DNA]</scope>
    <source>
        <strain evidence="9">BACL18 MAG-120507-bin52</strain>
    </source>
</reference>
<evidence type="ECO:0000256" key="7">
    <source>
        <dbReference type="ARBA" id="ARBA00023239"/>
    </source>
</evidence>
<evidence type="ECO:0000256" key="6">
    <source>
        <dbReference type="ARBA" id="ARBA00023125"/>
    </source>
</evidence>
<dbReference type="Proteomes" id="UP000051269">
    <property type="component" value="Unassembled WGS sequence"/>
</dbReference>
<evidence type="ECO:0000256" key="5">
    <source>
        <dbReference type="ARBA" id="ARBA00023124"/>
    </source>
</evidence>
<evidence type="ECO:0000256" key="8">
    <source>
        <dbReference type="RuleBase" id="RU364100"/>
    </source>
</evidence>
<keyword evidence="6" id="KW-0238">DNA-binding</keyword>
<dbReference type="GO" id="GO:0106300">
    <property type="term" value="P:protein-DNA covalent cross-linking repair"/>
    <property type="evidence" value="ECO:0007669"/>
    <property type="project" value="InterPro"/>
</dbReference>
<dbReference type="InterPro" id="IPR036590">
    <property type="entry name" value="SRAP-like"/>
</dbReference>
<organism evidence="9 10">
    <name type="scientific">Verrucomicrobia subdivision 6 bacterium BACL9 MAG-120507-bin52</name>
    <dbReference type="NCBI Taxonomy" id="1655590"/>
    <lineage>
        <taxon>Bacteria</taxon>
        <taxon>Pseudomonadati</taxon>
        <taxon>Verrucomicrobiota</taxon>
        <taxon>Verrucomicrobiia</taxon>
        <taxon>Verrucomicrobiales</taxon>
        <taxon>Verrucomicrobia subdivision 6</taxon>
    </lineage>
</organism>
<dbReference type="GO" id="GO:0006508">
    <property type="term" value="P:proteolysis"/>
    <property type="evidence" value="ECO:0007669"/>
    <property type="project" value="UniProtKB-KW"/>
</dbReference>
<keyword evidence="7" id="KW-0456">Lyase</keyword>
<dbReference type="GO" id="GO:0016829">
    <property type="term" value="F:lyase activity"/>
    <property type="evidence" value="ECO:0007669"/>
    <property type="project" value="UniProtKB-KW"/>
</dbReference>
<keyword evidence="3" id="KW-0227">DNA damage</keyword>
<dbReference type="InterPro" id="IPR003738">
    <property type="entry name" value="SRAP"/>
</dbReference>
<evidence type="ECO:0000256" key="3">
    <source>
        <dbReference type="ARBA" id="ARBA00022763"/>
    </source>
</evidence>
<keyword evidence="4 8" id="KW-0378">Hydrolase</keyword>
<dbReference type="EC" id="3.4.-.-" evidence="8"/>
<evidence type="ECO:0000256" key="1">
    <source>
        <dbReference type="ARBA" id="ARBA00008136"/>
    </source>
</evidence>
<dbReference type="SUPFAM" id="SSF143081">
    <property type="entry name" value="BB1717-like"/>
    <property type="match status" value="1"/>
</dbReference>
<evidence type="ECO:0000313" key="10">
    <source>
        <dbReference type="Proteomes" id="UP000051269"/>
    </source>
</evidence>
<name>A0A0R2RGV1_9BACT</name>
<dbReference type="GO" id="GO:0008233">
    <property type="term" value="F:peptidase activity"/>
    <property type="evidence" value="ECO:0007669"/>
    <property type="project" value="UniProtKB-KW"/>
</dbReference>
<dbReference type="GO" id="GO:0003697">
    <property type="term" value="F:single-stranded DNA binding"/>
    <property type="evidence" value="ECO:0007669"/>
    <property type="project" value="InterPro"/>
</dbReference>
<evidence type="ECO:0000256" key="2">
    <source>
        <dbReference type="ARBA" id="ARBA00022670"/>
    </source>
</evidence>
<dbReference type="PANTHER" id="PTHR13604:SF0">
    <property type="entry name" value="ABASIC SITE PROCESSING PROTEIN HMCES"/>
    <property type="match status" value="1"/>
</dbReference>
<dbReference type="PANTHER" id="PTHR13604">
    <property type="entry name" value="DC12-RELATED"/>
    <property type="match status" value="1"/>
</dbReference>
<keyword evidence="2 8" id="KW-0645">Protease</keyword>
<protein>
    <recommendedName>
        <fullName evidence="8">Abasic site processing protein</fullName>
        <ecNumber evidence="8">3.4.-.-</ecNumber>
    </recommendedName>
</protein>
<proteinExistence type="inferred from homology"/>
<evidence type="ECO:0000256" key="4">
    <source>
        <dbReference type="ARBA" id="ARBA00022801"/>
    </source>
</evidence>
<comment type="caution">
    <text evidence="9">The sequence shown here is derived from an EMBL/GenBank/DDBJ whole genome shotgun (WGS) entry which is preliminary data.</text>
</comment>
<dbReference type="Gene3D" id="3.90.1680.10">
    <property type="entry name" value="SOS response associated peptidase-like"/>
    <property type="match status" value="1"/>
</dbReference>
<dbReference type="Pfam" id="PF02586">
    <property type="entry name" value="SRAP"/>
    <property type="match status" value="1"/>
</dbReference>
<dbReference type="EMBL" id="LIBO01000200">
    <property type="protein sequence ID" value="KRO61815.1"/>
    <property type="molecule type" value="Genomic_DNA"/>
</dbReference>
<evidence type="ECO:0000313" key="9">
    <source>
        <dbReference type="EMBL" id="KRO61815.1"/>
    </source>
</evidence>
<comment type="similarity">
    <text evidence="1 8">Belongs to the SOS response-associated peptidase family.</text>
</comment>
<sequence length="211" mass="23440">MCSRYSRTKGQVKVGKAKVAMKAPPQAMIRPTDKASVICKGSGGLEVADLRWGLIPSWAKDSKIGVQCINARAETVSEKPSFREAFQKRRCLVPADGFWEWETMGKKKIPWKFARPDGELFCLAGLWESWMSEGEPLETFTIITTSPNELVRSVHDRMPVILAPGEGEIWLEGGGQDLLKPAPNDYLIKAAPQPNQLTEGCFDFMDNVSPI</sequence>
<gene>
    <name evidence="9" type="ORF">ABR82_02400</name>
</gene>